<sequence length="220" mass="22906">MLRRIVGIAASVGILVGIVSQTPAAAQPIDDVDAVRSALHGGMPVGARTAQSILTTLGRVVAGEPRYNFFPRSAHLVEGVVQPFLYDTAAADCLPPGFGSRDDSVGIAQAIAGPAVDTSLPVPVIPPGTVNVLFNAMNTSMSDPFQADPLTVSWLNLNTMRSGVAPLYQERPADHPRTLSNTIETGRGTVVFVVSGSVLDNTSRNLPPCDYAPVAGVVHA</sequence>
<evidence type="ECO:0000256" key="1">
    <source>
        <dbReference type="SAM" id="SignalP"/>
    </source>
</evidence>
<feature type="chain" id="PRO_5039541744" evidence="1">
    <location>
        <begin position="26"/>
        <end position="220"/>
    </location>
</feature>
<protein>
    <submittedName>
        <fullName evidence="2">Uncharacterized protein</fullName>
    </submittedName>
</protein>
<evidence type="ECO:0000313" key="2">
    <source>
        <dbReference type="EMBL" id="RVW07263.1"/>
    </source>
</evidence>
<keyword evidence="3" id="KW-1185">Reference proteome</keyword>
<dbReference type="OrthoDB" id="4424756at2"/>
<dbReference type="EMBL" id="RKLP01000013">
    <property type="protein sequence ID" value="RVW07263.1"/>
    <property type="molecule type" value="Genomic_DNA"/>
</dbReference>
<proteinExistence type="predicted"/>
<dbReference type="RefSeq" id="WP_127918260.1">
    <property type="nucleotide sequence ID" value="NZ_RKLP01000013.1"/>
</dbReference>
<dbReference type="AlphaFoldDB" id="A0A438B8G5"/>
<feature type="signal peptide" evidence="1">
    <location>
        <begin position="1"/>
        <end position="25"/>
    </location>
</feature>
<keyword evidence="1" id="KW-0732">Signal</keyword>
<comment type="caution">
    <text evidence="2">The sequence shown here is derived from an EMBL/GenBank/DDBJ whole genome shotgun (WGS) entry which is preliminary data.</text>
</comment>
<organism evidence="2 3">
    <name type="scientific">Prescottella agglutinans</name>
    <dbReference type="NCBI Taxonomy" id="1644129"/>
    <lineage>
        <taxon>Bacteria</taxon>
        <taxon>Bacillati</taxon>
        <taxon>Actinomycetota</taxon>
        <taxon>Actinomycetes</taxon>
        <taxon>Mycobacteriales</taxon>
        <taxon>Nocardiaceae</taxon>
        <taxon>Prescottella</taxon>
    </lineage>
</organism>
<name>A0A438B8G5_9NOCA</name>
<evidence type="ECO:0000313" key="3">
    <source>
        <dbReference type="Proteomes" id="UP000286208"/>
    </source>
</evidence>
<dbReference type="Proteomes" id="UP000286208">
    <property type="component" value="Unassembled WGS sequence"/>
</dbReference>
<gene>
    <name evidence="2" type="ORF">EGT67_22165</name>
</gene>
<reference evidence="2 3" key="1">
    <citation type="submission" date="2018-11" db="EMBL/GenBank/DDBJ databases">
        <title>Rhodococcus spongicola sp. nov. and Rhodococcus xishaensis sp. nov. from marine sponges.</title>
        <authorList>
            <person name="Li L."/>
            <person name="Lin H.W."/>
        </authorList>
    </citation>
    <scope>NUCLEOTIDE SEQUENCE [LARGE SCALE GENOMIC DNA]</scope>
    <source>
        <strain evidence="2 3">CCTCC AB2014297</strain>
    </source>
</reference>
<accession>A0A438B8G5</accession>